<dbReference type="Proteomes" id="UP001259832">
    <property type="component" value="Unassembled WGS sequence"/>
</dbReference>
<evidence type="ECO:0000313" key="1">
    <source>
        <dbReference type="EMBL" id="KAK1935443.1"/>
    </source>
</evidence>
<keyword evidence="2" id="KW-1185">Reference proteome</keyword>
<dbReference type="AlphaFoldDB" id="A0AAD9GBI1"/>
<accession>A0AAD9GBI1</accession>
<evidence type="ECO:0000313" key="2">
    <source>
        <dbReference type="Proteomes" id="UP001259832"/>
    </source>
</evidence>
<organism evidence="1 2">
    <name type="scientific">Phytophthora citrophthora</name>
    <dbReference type="NCBI Taxonomy" id="4793"/>
    <lineage>
        <taxon>Eukaryota</taxon>
        <taxon>Sar</taxon>
        <taxon>Stramenopiles</taxon>
        <taxon>Oomycota</taxon>
        <taxon>Peronosporomycetes</taxon>
        <taxon>Peronosporales</taxon>
        <taxon>Peronosporaceae</taxon>
        <taxon>Phytophthora</taxon>
    </lineage>
</organism>
<sequence length="319" mass="36532">MNSCLHRELFSDDVIGSVILRSMPAKLVSGAAIEIRTTHFNQGWLEAPRLSRVPNEREEKCKRSRKFDGEFAQIVEGILGEKDRQRELRRLRQLRYRKKKDNLAKTLEKDTKQLQVEINALQHRHQAILAAMPVKETAWNAIAQYFHLFRYGYQPPTSSTTGLAPSCTRLDFMRAAMDVNILHGSGHGVEALLMHWKRLSKFFGDVECRLISLNQDTEDWVVATTTVSCTITEATVTNVFPHLVANDGYCRSPLVDKLVGRRMVVQNSQRFEWDCAFGRIVRIIDQYDLITPMLKLLGNLQDVSTVLSNANIRPDFRFA</sequence>
<comment type="caution">
    <text evidence="1">The sequence shown here is derived from an EMBL/GenBank/DDBJ whole genome shotgun (WGS) entry which is preliminary data.</text>
</comment>
<protein>
    <submittedName>
        <fullName evidence="1">BZIP transcription factor 1</fullName>
    </submittedName>
</protein>
<reference evidence="1" key="1">
    <citation type="submission" date="2023-08" db="EMBL/GenBank/DDBJ databases">
        <title>Reference Genome Resource for the Citrus Pathogen Phytophthora citrophthora.</title>
        <authorList>
            <person name="Moller H."/>
            <person name="Coetzee B."/>
            <person name="Rose L.J."/>
            <person name="Van Niekerk J.M."/>
        </authorList>
    </citation>
    <scope>NUCLEOTIDE SEQUENCE</scope>
    <source>
        <strain evidence="1">STE-U-9442</strain>
    </source>
</reference>
<gene>
    <name evidence="1" type="ORF">P3T76_010668</name>
</gene>
<name>A0AAD9GBI1_9STRA</name>
<proteinExistence type="predicted"/>
<dbReference type="EMBL" id="JASMQC010000023">
    <property type="protein sequence ID" value="KAK1935443.1"/>
    <property type="molecule type" value="Genomic_DNA"/>
</dbReference>